<accession>A0A4R1S0I1</accession>
<keyword evidence="1" id="KW-1133">Transmembrane helix</keyword>
<keyword evidence="1" id="KW-0472">Membrane</keyword>
<reference evidence="2 3" key="1">
    <citation type="submission" date="2019-03" db="EMBL/GenBank/DDBJ databases">
        <title>Genomic Encyclopedia of Type Strains, Phase IV (KMG-IV): sequencing the most valuable type-strain genomes for metagenomic binning, comparative biology and taxonomic classification.</title>
        <authorList>
            <person name="Goeker M."/>
        </authorList>
    </citation>
    <scope>NUCLEOTIDE SEQUENCE [LARGE SCALE GENOMIC DNA]</scope>
    <source>
        <strain evidence="2 3">LX-B</strain>
    </source>
</reference>
<evidence type="ECO:0000256" key="1">
    <source>
        <dbReference type="SAM" id="Phobius"/>
    </source>
</evidence>
<dbReference type="AlphaFoldDB" id="A0A4R1S0I1"/>
<comment type="caution">
    <text evidence="2">The sequence shown here is derived from an EMBL/GenBank/DDBJ whole genome shotgun (WGS) entry which is preliminary data.</text>
</comment>
<dbReference type="EMBL" id="SLUN01000006">
    <property type="protein sequence ID" value="TCL72354.1"/>
    <property type="molecule type" value="Genomic_DNA"/>
</dbReference>
<organism evidence="2 3">
    <name type="scientific">Hydrogenispora ethanolica</name>
    <dbReference type="NCBI Taxonomy" id="1082276"/>
    <lineage>
        <taxon>Bacteria</taxon>
        <taxon>Bacillati</taxon>
        <taxon>Bacillota</taxon>
        <taxon>Hydrogenispora</taxon>
    </lineage>
</organism>
<dbReference type="Proteomes" id="UP000295008">
    <property type="component" value="Unassembled WGS sequence"/>
</dbReference>
<evidence type="ECO:0000313" key="3">
    <source>
        <dbReference type="Proteomes" id="UP000295008"/>
    </source>
</evidence>
<evidence type="ECO:0000313" key="2">
    <source>
        <dbReference type="EMBL" id="TCL72354.1"/>
    </source>
</evidence>
<protein>
    <submittedName>
        <fullName evidence="2">Uncharacterized protein</fullName>
    </submittedName>
</protein>
<keyword evidence="1" id="KW-0812">Transmembrane</keyword>
<gene>
    <name evidence="2" type="ORF">EDC14_100664</name>
</gene>
<feature type="transmembrane region" description="Helical" evidence="1">
    <location>
        <begin position="20"/>
        <end position="39"/>
    </location>
</feature>
<keyword evidence="3" id="KW-1185">Reference proteome</keyword>
<proteinExistence type="predicted"/>
<sequence length="71" mass="9010">MNQIYYLEFDLDQKKWSMKYYYHLQLFLKLYFLLNYWYADKPTVDTFHKLLAVDNIDIFVSYLEQFWQIHP</sequence>
<name>A0A4R1S0I1_HYDET</name>